<organism evidence="2 3">
    <name type="scientific">Treponema vincentii</name>
    <dbReference type="NCBI Taxonomy" id="69710"/>
    <lineage>
        <taxon>Bacteria</taxon>
        <taxon>Pseudomonadati</taxon>
        <taxon>Spirochaetota</taxon>
        <taxon>Spirochaetia</taxon>
        <taxon>Spirochaetales</taxon>
        <taxon>Treponemataceae</taxon>
        <taxon>Treponema</taxon>
    </lineage>
</organism>
<sequence length="605" mass="67678">MSHKRGMNLIKFYYGIKCMPTLLCMFVTLFGCVSTQGYGQQSLFDRLTNDRFIFGLQNGEEYDIDEYPNEDSDEDSGTETDEYNFDKASETGSETGGGQQTGESTEQQTDKALTQQTDESVKQQIDKADSSSDIQQNDKADAKHTAPERDYFFRYVHSVHKGARISAGVSGRGYIGYLQLESPMPVPYFELSVRNFGVGLYPLAALQPSFPEKNIPTLFLGAGSLTFDSFLKTAQFSGFSKTKASYGGVKFPREQFIGIGNAQKAIQYGVEVYGSGWNSAFFASPEPKKQRMRYGLIGGWRMNQKKADINFAIQYLTAFMPELIREVKTSSAESAGIYGGDIRQRYHTLFGLNAVFTHPVVSFSTTGFCSYAADKTVSGAVQAEIDAWYRYAGIRTGGSYTGARAVNWDGKQQNEQVTVFIQPHFKVGIFSLSALYGFSMEDKTMLHNGGLITQVKHEVIRWKASWDYRNELHTIKTELICISKPKWFNGVQWFQKATAGASVELQDKTANPFILKKYAIHINGHFCITDGVFCGIAGSFSQAVRKEETENERLIYLQNPVYGGGVYVSFKRDGIGKVHSGKLEVSVKNEKPYYDIKLVYQVRGK</sequence>
<evidence type="ECO:0000313" key="3">
    <source>
        <dbReference type="Proteomes" id="UP000464374"/>
    </source>
</evidence>
<name>A0A6P1Y2H3_9SPIR</name>
<protein>
    <recommendedName>
        <fullName evidence="4">Lipoprotein</fullName>
    </recommendedName>
</protein>
<dbReference type="PROSITE" id="PS51257">
    <property type="entry name" value="PROKAR_LIPOPROTEIN"/>
    <property type="match status" value="1"/>
</dbReference>
<feature type="compositionally biased region" description="Basic and acidic residues" evidence="1">
    <location>
        <begin position="119"/>
        <end position="143"/>
    </location>
</feature>
<gene>
    <name evidence="2" type="ORF">GWP43_11745</name>
</gene>
<feature type="compositionally biased region" description="Acidic residues" evidence="1">
    <location>
        <begin position="62"/>
        <end position="83"/>
    </location>
</feature>
<proteinExistence type="predicted"/>
<dbReference type="EMBL" id="CP048020">
    <property type="protein sequence ID" value="QHX44007.1"/>
    <property type="molecule type" value="Genomic_DNA"/>
</dbReference>
<evidence type="ECO:0000256" key="1">
    <source>
        <dbReference type="SAM" id="MobiDB-lite"/>
    </source>
</evidence>
<evidence type="ECO:0000313" key="2">
    <source>
        <dbReference type="EMBL" id="QHX44007.1"/>
    </source>
</evidence>
<accession>A0A6P1Y2H3</accession>
<feature type="region of interest" description="Disordered" evidence="1">
    <location>
        <begin position="62"/>
        <end position="143"/>
    </location>
</feature>
<dbReference type="KEGG" id="trz:GWP43_11745"/>
<evidence type="ECO:0008006" key="4">
    <source>
        <dbReference type="Google" id="ProtNLM"/>
    </source>
</evidence>
<dbReference type="Proteomes" id="UP000464374">
    <property type="component" value="Chromosome"/>
</dbReference>
<dbReference type="AlphaFoldDB" id="A0A6P1Y2H3"/>
<reference evidence="2 3" key="1">
    <citation type="submission" date="2020-01" db="EMBL/GenBank/DDBJ databases">
        <title>Complete genome sequence of a human oral phylogroup 1 Treponema sp. strain ATCC 700766, originally isolated from periodontitis dental plaque.</title>
        <authorList>
            <person name="Chan Y."/>
            <person name="Huo Y.-B."/>
            <person name="Yu X.-L."/>
            <person name="Zeng H."/>
            <person name="Leung W.-K."/>
            <person name="Watt R.M."/>
        </authorList>
    </citation>
    <scope>NUCLEOTIDE SEQUENCE [LARGE SCALE GENOMIC DNA]</scope>
    <source>
        <strain evidence="2 3">OMZ 804</strain>
    </source>
</reference>